<feature type="transmembrane region" description="Helical" evidence="1">
    <location>
        <begin position="34"/>
        <end position="55"/>
    </location>
</feature>
<dbReference type="InterPro" id="IPR008473">
    <property type="entry name" value="Phage_holin_3_7"/>
</dbReference>
<gene>
    <name evidence="2" type="ORF">BN1044_03918</name>
</gene>
<organism evidence="2 3">
    <name type="scientific">Hafnia alvei</name>
    <dbReference type="NCBI Taxonomy" id="569"/>
    <lineage>
        <taxon>Bacteria</taxon>
        <taxon>Pseudomonadati</taxon>
        <taxon>Pseudomonadota</taxon>
        <taxon>Gammaproteobacteria</taxon>
        <taxon>Enterobacterales</taxon>
        <taxon>Hafniaceae</taxon>
        <taxon>Hafnia</taxon>
    </lineage>
</organism>
<evidence type="ECO:0000256" key="1">
    <source>
        <dbReference type="SAM" id="Phobius"/>
    </source>
</evidence>
<dbReference type="Proteomes" id="UP000094844">
    <property type="component" value="Unassembled WGS sequence"/>
</dbReference>
<sequence length="97" mass="10940">MIINTLLLNINAIVCFLTALRMMTFQRKDSDHNWVGSVFAYVLIVACAAVTIRIITGDIIKINPAETLINITLCVSLFLSRGNVMHFFKRRGNRANQ</sequence>
<dbReference type="AlphaFoldDB" id="A0A1C6Z5S9"/>
<protein>
    <submittedName>
        <fullName evidence="2">Putative 3TM holin, Phage_holin_3</fullName>
    </submittedName>
</protein>
<reference evidence="2 3" key="1">
    <citation type="submission" date="2016-09" db="EMBL/GenBank/DDBJ databases">
        <authorList>
            <person name="Capua I."/>
            <person name="De Benedictis P."/>
            <person name="Joannis T."/>
            <person name="Lombin L.H."/>
            <person name="Cattoli G."/>
        </authorList>
    </citation>
    <scope>NUCLEOTIDE SEQUENCE [LARGE SCALE GENOMIC DNA]</scope>
    <source>
        <strain evidence="2 3">GB001</strain>
    </source>
</reference>
<evidence type="ECO:0000313" key="2">
    <source>
        <dbReference type="EMBL" id="SCM54415.1"/>
    </source>
</evidence>
<name>A0A1C6Z5S9_HAFAL</name>
<proteinExistence type="predicted"/>
<dbReference type="EMBL" id="FMIQ01000072">
    <property type="protein sequence ID" value="SCM54415.1"/>
    <property type="molecule type" value="Genomic_DNA"/>
</dbReference>
<evidence type="ECO:0000313" key="3">
    <source>
        <dbReference type="Proteomes" id="UP000094844"/>
    </source>
</evidence>
<keyword evidence="1" id="KW-0812">Transmembrane</keyword>
<dbReference type="RefSeq" id="WP_072310093.1">
    <property type="nucleotide sequence ID" value="NZ_FMIQ01000072.1"/>
</dbReference>
<keyword evidence="1" id="KW-1133">Transmembrane helix</keyword>
<dbReference type="Pfam" id="PF05449">
    <property type="entry name" value="Phage_holin_3_7"/>
    <property type="match status" value="1"/>
</dbReference>
<accession>A0A1C6Z5S9</accession>
<feature type="transmembrane region" description="Helical" evidence="1">
    <location>
        <begin position="6"/>
        <end position="22"/>
    </location>
</feature>
<keyword evidence="1" id="KW-0472">Membrane</keyword>